<dbReference type="Gene3D" id="6.10.280.200">
    <property type="match status" value="1"/>
</dbReference>
<proteinExistence type="predicted"/>
<name>A0A8K0F4C1_ANDGO</name>
<dbReference type="EMBL" id="VRVR01000014">
    <property type="protein sequence ID" value="KAF0852839.1"/>
    <property type="molecule type" value="Genomic_DNA"/>
</dbReference>
<evidence type="ECO:0000313" key="2">
    <source>
        <dbReference type="Proteomes" id="UP000799049"/>
    </source>
</evidence>
<organism evidence="1 2">
    <name type="scientific">Andalucia godoyi</name>
    <name type="common">Flagellate</name>
    <dbReference type="NCBI Taxonomy" id="505711"/>
    <lineage>
        <taxon>Eukaryota</taxon>
        <taxon>Discoba</taxon>
        <taxon>Jakobida</taxon>
        <taxon>Andalucina</taxon>
        <taxon>Andaluciidae</taxon>
        <taxon>Andalucia</taxon>
    </lineage>
</organism>
<keyword evidence="2" id="KW-1185">Reference proteome</keyword>
<dbReference type="AlphaFoldDB" id="A0A8K0F4C1"/>
<protein>
    <submittedName>
        <fullName evidence="1">Mitochondrial Complex V (CV) F1Fo ATP synthase Fo subunit F6</fullName>
    </submittedName>
</protein>
<accession>A0A8K0F4C1</accession>
<reference evidence="1" key="1">
    <citation type="submission" date="2019-09" db="EMBL/GenBank/DDBJ databases">
        <title>The Mitochondrial Proteome of the Jakobid, Andalucia godoyi, a Protist With the Most Gene-Rich and Bacteria-Like Mitochondrial Genome.</title>
        <authorList>
            <person name="Gray M.W."/>
            <person name="Burger G."/>
            <person name="Derelle R."/>
            <person name="Klimes V."/>
            <person name="Leger M."/>
            <person name="Sarrasin M."/>
            <person name="Vlcek C."/>
            <person name="Roger A.J."/>
            <person name="Elias M."/>
            <person name="Lang B.F."/>
        </authorList>
    </citation>
    <scope>NUCLEOTIDE SEQUENCE</scope>
    <source>
        <strain evidence="1">And28</strain>
    </source>
</reference>
<gene>
    <name evidence="1" type="ORF">ANDGO_04473</name>
</gene>
<dbReference type="Proteomes" id="UP000799049">
    <property type="component" value="Unassembled WGS sequence"/>
</dbReference>
<evidence type="ECO:0000313" key="1">
    <source>
        <dbReference type="EMBL" id="KAF0852839.1"/>
    </source>
</evidence>
<comment type="caution">
    <text evidence="1">The sequence shown here is derived from an EMBL/GenBank/DDBJ whole genome shotgun (WGS) entry which is preliminary data.</text>
</comment>
<sequence>MLFARRFASAPKLDIVQQAFIRKIRAFKAKLQAAESNSVKLPANVVASIDEEIASIKARDGLQHLSTKAPTEAKLGKEISSLF</sequence>